<sequence length="138" mass="15087">MAPYRSPRRHTRHPHFEQPLLTGSNSQTLVGPPQTLEIQQEGHLHHPFLVNLEVMSLSVTKEQIVRETARRGRLPSMSGGHRDGTRQASCDQEADREGGGEGRRSRLPLMSGGRGDGQASTAWSSRSLQTSSGHGAIC</sequence>
<feature type="region of interest" description="Disordered" evidence="1">
    <location>
        <begin position="66"/>
        <end position="138"/>
    </location>
</feature>
<dbReference type="AlphaFoldDB" id="A0A811RHZ7"/>
<evidence type="ECO:0000256" key="1">
    <source>
        <dbReference type="SAM" id="MobiDB-lite"/>
    </source>
</evidence>
<accession>A0A811RHZ7</accession>
<feature type="region of interest" description="Disordered" evidence="1">
    <location>
        <begin position="1"/>
        <end position="34"/>
    </location>
</feature>
<comment type="caution">
    <text evidence="2">The sequence shown here is derived from an EMBL/GenBank/DDBJ whole genome shotgun (WGS) entry which is preliminary data.</text>
</comment>
<dbReference type="EMBL" id="CAJGYO010000015">
    <property type="protein sequence ID" value="CAD6270002.1"/>
    <property type="molecule type" value="Genomic_DNA"/>
</dbReference>
<dbReference type="Proteomes" id="UP000604825">
    <property type="component" value="Unassembled WGS sequence"/>
</dbReference>
<proteinExistence type="predicted"/>
<gene>
    <name evidence="2" type="ORF">NCGR_LOCUS53298</name>
</gene>
<feature type="compositionally biased region" description="Polar residues" evidence="1">
    <location>
        <begin position="118"/>
        <end position="138"/>
    </location>
</feature>
<feature type="compositionally biased region" description="Basic residues" evidence="1">
    <location>
        <begin position="1"/>
        <end position="13"/>
    </location>
</feature>
<reference evidence="2" key="1">
    <citation type="submission" date="2020-10" db="EMBL/GenBank/DDBJ databases">
        <authorList>
            <person name="Han B."/>
            <person name="Lu T."/>
            <person name="Zhao Q."/>
            <person name="Huang X."/>
            <person name="Zhao Y."/>
        </authorList>
    </citation>
    <scope>NUCLEOTIDE SEQUENCE</scope>
</reference>
<feature type="compositionally biased region" description="Basic and acidic residues" evidence="1">
    <location>
        <begin position="93"/>
        <end position="104"/>
    </location>
</feature>
<evidence type="ECO:0000313" key="2">
    <source>
        <dbReference type="EMBL" id="CAD6270002.1"/>
    </source>
</evidence>
<keyword evidence="3" id="KW-1185">Reference proteome</keyword>
<protein>
    <submittedName>
        <fullName evidence="2">Uncharacterized protein</fullName>
    </submittedName>
</protein>
<organism evidence="2 3">
    <name type="scientific">Miscanthus lutarioriparius</name>
    <dbReference type="NCBI Taxonomy" id="422564"/>
    <lineage>
        <taxon>Eukaryota</taxon>
        <taxon>Viridiplantae</taxon>
        <taxon>Streptophyta</taxon>
        <taxon>Embryophyta</taxon>
        <taxon>Tracheophyta</taxon>
        <taxon>Spermatophyta</taxon>
        <taxon>Magnoliopsida</taxon>
        <taxon>Liliopsida</taxon>
        <taxon>Poales</taxon>
        <taxon>Poaceae</taxon>
        <taxon>PACMAD clade</taxon>
        <taxon>Panicoideae</taxon>
        <taxon>Andropogonodae</taxon>
        <taxon>Andropogoneae</taxon>
        <taxon>Saccharinae</taxon>
        <taxon>Miscanthus</taxon>
    </lineage>
</organism>
<evidence type="ECO:0000313" key="3">
    <source>
        <dbReference type="Proteomes" id="UP000604825"/>
    </source>
</evidence>
<name>A0A811RHZ7_9POAL</name>